<keyword evidence="2" id="KW-0378">Hydrolase</keyword>
<dbReference type="Gene3D" id="3.10.129.10">
    <property type="entry name" value="Hotdog Thioesterase"/>
    <property type="match status" value="1"/>
</dbReference>
<evidence type="ECO:0000256" key="2">
    <source>
        <dbReference type="ARBA" id="ARBA00022801"/>
    </source>
</evidence>
<evidence type="ECO:0000313" key="3">
    <source>
        <dbReference type="EMBL" id="MBN4068298.1"/>
    </source>
</evidence>
<dbReference type="CDD" id="cd00586">
    <property type="entry name" value="4HBT"/>
    <property type="match status" value="1"/>
</dbReference>
<dbReference type="PANTHER" id="PTHR31793:SF27">
    <property type="entry name" value="NOVEL THIOESTERASE SUPERFAMILY DOMAIN AND SAPOSIN A-TYPE DOMAIN CONTAINING PROTEIN (0610012H03RIK)"/>
    <property type="match status" value="1"/>
</dbReference>
<protein>
    <submittedName>
        <fullName evidence="3">Acyl-CoA thioesterase</fullName>
    </submittedName>
</protein>
<dbReference type="Proteomes" id="UP000717534">
    <property type="component" value="Unassembled WGS sequence"/>
</dbReference>
<name>A0ABS3AU46_9BACT</name>
<gene>
    <name evidence="3" type="ORF">JYU06_02080</name>
</gene>
<proteinExistence type="inferred from homology"/>
<dbReference type="PANTHER" id="PTHR31793">
    <property type="entry name" value="4-HYDROXYBENZOYL-COA THIOESTERASE FAMILY MEMBER"/>
    <property type="match status" value="1"/>
</dbReference>
<evidence type="ECO:0000256" key="1">
    <source>
        <dbReference type="ARBA" id="ARBA00005953"/>
    </source>
</evidence>
<dbReference type="PIRSF" id="PIRSF003230">
    <property type="entry name" value="YbgC"/>
    <property type="match status" value="1"/>
</dbReference>
<reference evidence="3 4" key="1">
    <citation type="submission" date="2021-02" db="EMBL/GenBank/DDBJ databases">
        <title>Activity-based single-cell genomes from oceanic crustal fluid captures similar information to metagenomic and metatranscriptomic surveys with orders of magnitude less sampling.</title>
        <authorList>
            <person name="D'Angelo T.S."/>
            <person name="Orcutt B.N."/>
        </authorList>
    </citation>
    <scope>NUCLEOTIDE SEQUENCE [LARGE SCALE GENOMIC DNA]</scope>
    <source>
        <strain evidence="3">AH-315-G02</strain>
    </source>
</reference>
<comment type="caution">
    <text evidence="3">The sequence shown here is derived from an EMBL/GenBank/DDBJ whole genome shotgun (WGS) entry which is preliminary data.</text>
</comment>
<accession>A0ABS3AU46</accession>
<dbReference type="InterPro" id="IPR006684">
    <property type="entry name" value="YbgC/YbaW"/>
</dbReference>
<organism evidence="3 4">
    <name type="scientific">Desulfotalea psychrophila</name>
    <dbReference type="NCBI Taxonomy" id="84980"/>
    <lineage>
        <taxon>Bacteria</taxon>
        <taxon>Pseudomonadati</taxon>
        <taxon>Thermodesulfobacteriota</taxon>
        <taxon>Desulfobulbia</taxon>
        <taxon>Desulfobulbales</taxon>
        <taxon>Desulfocapsaceae</taxon>
        <taxon>Desulfotalea</taxon>
    </lineage>
</organism>
<dbReference type="Pfam" id="PF13279">
    <property type="entry name" value="4HBT_2"/>
    <property type="match status" value="1"/>
</dbReference>
<comment type="similarity">
    <text evidence="1">Belongs to the 4-hydroxybenzoyl-CoA thioesterase family.</text>
</comment>
<keyword evidence="4" id="KW-1185">Reference proteome</keyword>
<dbReference type="NCBIfam" id="TIGR00051">
    <property type="entry name" value="YbgC/FadM family acyl-CoA thioesterase"/>
    <property type="match status" value="1"/>
</dbReference>
<dbReference type="EMBL" id="JAFITO010000009">
    <property type="protein sequence ID" value="MBN4068298.1"/>
    <property type="molecule type" value="Genomic_DNA"/>
</dbReference>
<sequence>MKETAHRTFYRVIYGDTDAAAVVYNANYLRFFEIGRTELMREKVCSYREIEALGILLPVTECFIRYKAFSRYDDLLIIETELVELKKVSCKFSYRILRDNNDSSKEQLIAKGYTIHAAVGRDGKLTRLPPELVPRLQNLLPLEEQ</sequence>
<dbReference type="SUPFAM" id="SSF54637">
    <property type="entry name" value="Thioesterase/thiol ester dehydrase-isomerase"/>
    <property type="match status" value="1"/>
</dbReference>
<dbReference type="InterPro" id="IPR050563">
    <property type="entry name" value="4-hydroxybenzoyl-CoA_TE"/>
</dbReference>
<dbReference type="InterPro" id="IPR029069">
    <property type="entry name" value="HotDog_dom_sf"/>
</dbReference>
<evidence type="ECO:0000313" key="4">
    <source>
        <dbReference type="Proteomes" id="UP000717534"/>
    </source>
</evidence>